<dbReference type="InterPro" id="IPR007187">
    <property type="entry name" value="Nucleoporin_Nup133/Nup155_C"/>
</dbReference>
<sequence>MMKRPAFKKLVNEVDSFYYNQKVSALMTKTNASKRKQECTYSDFYSMLLEMLFEVHSKRKQECTYSDFYSMLLEMLFEVHSSLNLKATQQYDIPDQQPLRTVMEGKDSFLISSRSMLSNINEAEVEKVFARRMDNCGEFHKKDDHVSESTKECRTELQMLQDDPGTFGKAAEAVKKHQAVEMAFTLYPPHEAKPLLGAIRQSTWVNPIVDGEEGYRYLDKSCAKVKYSTKPAKIESSVSSKVLESVLHELNGLKEFLDKNSQFTPGSLGSTSFSTPANLQQRLLGFMRPDGGSSQQVQQDLQRKYHTEAQAYEKISLQGIQQLVHRTCQTLALWKLICDHQFSVIIADLQKLKQPEPLGFFL</sequence>
<feature type="domain" description="Nucleoporin Nup133/Nup155-like C-terminal" evidence="5">
    <location>
        <begin position="204"/>
        <end position="354"/>
    </location>
</feature>
<dbReference type="GO" id="GO:0005643">
    <property type="term" value="C:nuclear pore"/>
    <property type="evidence" value="ECO:0007669"/>
    <property type="project" value="UniProtKB-SubCell"/>
</dbReference>
<protein>
    <submittedName>
        <fullName evidence="6">Nuclear pore complex protein Nup155</fullName>
    </submittedName>
</protein>
<proteinExistence type="predicted"/>
<gene>
    <name evidence="6" type="ORF">EOD39_4842</name>
</gene>
<evidence type="ECO:0000256" key="4">
    <source>
        <dbReference type="ARBA" id="ARBA00023242"/>
    </source>
</evidence>
<evidence type="ECO:0000259" key="5">
    <source>
        <dbReference type="Pfam" id="PF03177"/>
    </source>
</evidence>
<organism evidence="6 7">
    <name type="scientific">Acipenser ruthenus</name>
    <name type="common">Sterlet sturgeon</name>
    <dbReference type="NCBI Taxonomy" id="7906"/>
    <lineage>
        <taxon>Eukaryota</taxon>
        <taxon>Metazoa</taxon>
        <taxon>Chordata</taxon>
        <taxon>Craniata</taxon>
        <taxon>Vertebrata</taxon>
        <taxon>Euteleostomi</taxon>
        <taxon>Actinopterygii</taxon>
        <taxon>Chondrostei</taxon>
        <taxon>Acipenseriformes</taxon>
        <taxon>Acipenseridae</taxon>
        <taxon>Acipenser</taxon>
    </lineage>
</organism>
<accession>A0A444UGT5</accession>
<evidence type="ECO:0000256" key="1">
    <source>
        <dbReference type="ARBA" id="ARBA00004567"/>
    </source>
</evidence>
<keyword evidence="7" id="KW-1185">Reference proteome</keyword>
<keyword evidence="3" id="KW-0811">Translocation</keyword>
<keyword evidence="3" id="KW-0653">Protein transport</keyword>
<evidence type="ECO:0000313" key="7">
    <source>
        <dbReference type="Proteomes" id="UP000289886"/>
    </source>
</evidence>
<dbReference type="PANTHER" id="PTHR35978">
    <property type="entry name" value="IQ DOMAIN-CONTAINING PROTEIN M"/>
    <property type="match status" value="1"/>
</dbReference>
<comment type="caution">
    <text evidence="6">The sequence shown here is derived from an EMBL/GenBank/DDBJ whole genome shotgun (WGS) entry which is preliminary data.</text>
</comment>
<dbReference type="PANTHER" id="PTHR35978:SF1">
    <property type="entry name" value="IQ DOMAIN-CONTAINING PROTEIN M"/>
    <property type="match status" value="1"/>
</dbReference>
<dbReference type="Pfam" id="PF03177">
    <property type="entry name" value="Nucleoporin_C"/>
    <property type="match status" value="1"/>
</dbReference>
<evidence type="ECO:0000256" key="2">
    <source>
        <dbReference type="ARBA" id="ARBA00022448"/>
    </source>
</evidence>
<dbReference type="AlphaFoldDB" id="A0A444UGT5"/>
<dbReference type="EMBL" id="SCEB01214606">
    <property type="protein sequence ID" value="RXM34318.1"/>
    <property type="molecule type" value="Genomic_DNA"/>
</dbReference>
<keyword evidence="3" id="KW-0509">mRNA transport</keyword>
<dbReference type="Gene3D" id="1.20.58.1780">
    <property type="match status" value="1"/>
</dbReference>
<keyword evidence="4" id="KW-0539">Nucleus</keyword>
<dbReference type="Proteomes" id="UP000289886">
    <property type="component" value="Unassembled WGS sequence"/>
</dbReference>
<keyword evidence="2" id="KW-0813">Transport</keyword>
<evidence type="ECO:0000313" key="6">
    <source>
        <dbReference type="EMBL" id="RXM34318.1"/>
    </source>
</evidence>
<reference evidence="6 7" key="1">
    <citation type="submission" date="2019-01" db="EMBL/GenBank/DDBJ databases">
        <title>Draft Genome and Complete Hox-Cluster Characterization of the Sterlet Sturgeon (Acipenser ruthenus).</title>
        <authorList>
            <person name="Wei Q."/>
        </authorList>
    </citation>
    <scope>NUCLEOTIDE SEQUENCE [LARGE SCALE GENOMIC DNA]</scope>
    <source>
        <strain evidence="6">WHYD16114868_AA</strain>
        <tissue evidence="6">Blood</tissue>
    </source>
</reference>
<keyword evidence="3" id="KW-0906">Nuclear pore complex</keyword>
<comment type="subcellular location">
    <subcellularLocation>
        <location evidence="1">Nucleus</location>
        <location evidence="1">Nuclear pore complex</location>
    </subcellularLocation>
</comment>
<name>A0A444UGT5_ACIRT</name>
<evidence type="ECO:0000256" key="3">
    <source>
        <dbReference type="ARBA" id="ARBA00023132"/>
    </source>
</evidence>